<feature type="compositionally biased region" description="Basic residues" evidence="1">
    <location>
        <begin position="36"/>
        <end position="50"/>
    </location>
</feature>
<evidence type="ECO:0008006" key="3">
    <source>
        <dbReference type="Google" id="ProtNLM"/>
    </source>
</evidence>
<accession>A0A7S2X6L1</accession>
<gene>
    <name evidence="2" type="ORF">LSP00402_LOCUS3059</name>
</gene>
<dbReference type="PANTHER" id="PTHR39290:SF6">
    <property type="entry name" value="S-ADENOSYL-L-METHIONINE-DEPENDENT METHYLTRANSFERASES SUPERFAMILY PROTEIN"/>
    <property type="match status" value="1"/>
</dbReference>
<evidence type="ECO:0000256" key="1">
    <source>
        <dbReference type="SAM" id="MobiDB-lite"/>
    </source>
</evidence>
<feature type="compositionally biased region" description="Basic residues" evidence="1">
    <location>
        <begin position="8"/>
        <end position="21"/>
    </location>
</feature>
<organism evidence="2">
    <name type="scientific">Lotharella oceanica</name>
    <dbReference type="NCBI Taxonomy" id="641309"/>
    <lineage>
        <taxon>Eukaryota</taxon>
        <taxon>Sar</taxon>
        <taxon>Rhizaria</taxon>
        <taxon>Cercozoa</taxon>
        <taxon>Chlorarachniophyceae</taxon>
        <taxon>Lotharella</taxon>
    </lineage>
</organism>
<feature type="region of interest" description="Disordered" evidence="1">
    <location>
        <begin position="1"/>
        <end position="51"/>
    </location>
</feature>
<dbReference type="EMBL" id="HBHP01004938">
    <property type="protein sequence ID" value="CAD9750154.1"/>
    <property type="molecule type" value="Transcribed_RNA"/>
</dbReference>
<evidence type="ECO:0000313" key="2">
    <source>
        <dbReference type="EMBL" id="CAD9750154.1"/>
    </source>
</evidence>
<dbReference type="AlphaFoldDB" id="A0A7S2X6L1"/>
<sequence>MDSNKKMMTMKKKKKKRKKSSAKAEQKNVPSMPPPLKKKKSKKTKKKKSHVPVVKDLKKGTNPFLTEYKKAIAKFPQDMDQFLDPNLKGGDIRRALLFEMLPDEMPERYAWAVPDDRALKIIAHFGPVIEIACGAGYWGRMLLDRGVDWIGYDTRQFDEAWAMVKVGGPAALKDFPSRSLMLCYPDDFEESMESIALTCLEEYAGDIVIHIGEMIPNTIMENPWGKTTSSDFQLELSHGFHKVIQVPLPSWPSSLDCLSVWKRSQRTKIDDMELRYIPKNERLDLVQVCSSTAHLA</sequence>
<dbReference type="PANTHER" id="PTHR39290">
    <property type="entry name" value="C3H1-TYPE DOMAIN-CONTAINING PROTEIN-RELATED"/>
    <property type="match status" value="1"/>
</dbReference>
<reference evidence="2" key="1">
    <citation type="submission" date="2021-01" db="EMBL/GenBank/DDBJ databases">
        <authorList>
            <person name="Corre E."/>
            <person name="Pelletier E."/>
            <person name="Niang G."/>
            <person name="Scheremetjew M."/>
            <person name="Finn R."/>
            <person name="Kale V."/>
            <person name="Holt S."/>
            <person name="Cochrane G."/>
            <person name="Meng A."/>
            <person name="Brown T."/>
            <person name="Cohen L."/>
        </authorList>
    </citation>
    <scope>NUCLEOTIDE SEQUENCE</scope>
    <source>
        <strain evidence="2">CCMP622</strain>
    </source>
</reference>
<proteinExistence type="predicted"/>
<protein>
    <recommendedName>
        <fullName evidence="3">Methyltransferase</fullName>
    </recommendedName>
</protein>
<name>A0A7S2X6L1_9EUKA</name>